<proteinExistence type="predicted"/>
<keyword evidence="2" id="KW-1185">Reference proteome</keyword>
<name>A0A4Z1KUU8_9HELO</name>
<accession>A0A4Z1KUU8</accession>
<sequence length="74" mass="8602">MLYFLKERDASECASTAADDHFFIPSTSRFHTPVTLQKIQLPKITLQLFSCYQVNNRNLRKAKQSYSTKEQDSN</sequence>
<dbReference type="AlphaFoldDB" id="A0A4Z1KUU8"/>
<protein>
    <submittedName>
        <fullName evidence="1">Uncharacterized protein</fullName>
    </submittedName>
</protein>
<dbReference type="Proteomes" id="UP000297280">
    <property type="component" value="Unassembled WGS sequence"/>
</dbReference>
<comment type="caution">
    <text evidence="1">The sequence shown here is derived from an EMBL/GenBank/DDBJ whole genome shotgun (WGS) entry which is preliminary data.</text>
</comment>
<reference evidence="1 2" key="1">
    <citation type="submission" date="2017-12" db="EMBL/GenBank/DDBJ databases">
        <title>Comparative genomics of Botrytis spp.</title>
        <authorList>
            <person name="Valero-Jimenez C.A."/>
            <person name="Tapia P."/>
            <person name="Veloso J."/>
            <person name="Silva-Moreno E."/>
            <person name="Staats M."/>
            <person name="Valdes J.H."/>
            <person name="Van Kan J.A.L."/>
        </authorList>
    </citation>
    <scope>NUCLEOTIDE SEQUENCE [LARGE SCALE GENOMIC DNA]</scope>
    <source>
        <strain evidence="1 2">MUCL3349</strain>
    </source>
</reference>
<gene>
    <name evidence="1" type="ORF">BPOR_0170g00060</name>
</gene>
<dbReference type="EMBL" id="PQXO01000170">
    <property type="protein sequence ID" value="TGO88314.1"/>
    <property type="molecule type" value="Genomic_DNA"/>
</dbReference>
<organism evidence="1 2">
    <name type="scientific">Botrytis porri</name>
    <dbReference type="NCBI Taxonomy" id="87229"/>
    <lineage>
        <taxon>Eukaryota</taxon>
        <taxon>Fungi</taxon>
        <taxon>Dikarya</taxon>
        <taxon>Ascomycota</taxon>
        <taxon>Pezizomycotina</taxon>
        <taxon>Leotiomycetes</taxon>
        <taxon>Helotiales</taxon>
        <taxon>Sclerotiniaceae</taxon>
        <taxon>Botrytis</taxon>
    </lineage>
</organism>
<evidence type="ECO:0000313" key="1">
    <source>
        <dbReference type="EMBL" id="TGO88314.1"/>
    </source>
</evidence>
<evidence type="ECO:0000313" key="2">
    <source>
        <dbReference type="Proteomes" id="UP000297280"/>
    </source>
</evidence>